<dbReference type="InterPro" id="IPR036979">
    <property type="entry name" value="CM_dom_sf"/>
</dbReference>
<evidence type="ECO:0000313" key="5">
    <source>
        <dbReference type="Proteomes" id="UP001494902"/>
    </source>
</evidence>
<protein>
    <submittedName>
        <fullName evidence="4">Chorismate mutase</fullName>
        <ecNumber evidence="4">5.4.99.5</ecNumber>
    </submittedName>
</protein>
<comment type="caution">
    <text evidence="4">The sequence shown here is derived from an EMBL/GenBank/DDBJ whole genome shotgun (WGS) entry which is preliminary data.</text>
</comment>
<dbReference type="PROSITE" id="PS51257">
    <property type="entry name" value="PROKAR_LIPOPROTEIN"/>
    <property type="match status" value="1"/>
</dbReference>
<name>A0ABV1KJA4_9PSEU</name>
<dbReference type="InterPro" id="IPR002701">
    <property type="entry name" value="CM_II_prokaryot"/>
</dbReference>
<evidence type="ECO:0000313" key="4">
    <source>
        <dbReference type="EMBL" id="MEQ3554271.1"/>
    </source>
</evidence>
<dbReference type="InterPro" id="IPR036263">
    <property type="entry name" value="Chorismate_II_sf"/>
</dbReference>
<dbReference type="PANTHER" id="PTHR38041:SF2">
    <property type="entry name" value="SECRETED CHORISMATE MUTASE"/>
    <property type="match status" value="1"/>
</dbReference>
<dbReference type="Pfam" id="PF01817">
    <property type="entry name" value="CM_2"/>
    <property type="match status" value="1"/>
</dbReference>
<dbReference type="SUPFAM" id="SSF48600">
    <property type="entry name" value="Chorismate mutase II"/>
    <property type="match status" value="1"/>
</dbReference>
<dbReference type="Gene3D" id="1.20.59.10">
    <property type="entry name" value="Chorismate mutase"/>
    <property type="match status" value="1"/>
</dbReference>
<dbReference type="PROSITE" id="PS51168">
    <property type="entry name" value="CHORISMATE_MUT_2"/>
    <property type="match status" value="1"/>
</dbReference>
<organism evidence="4 5">
    <name type="scientific">Pseudonocardia nematodicida</name>
    <dbReference type="NCBI Taxonomy" id="1206997"/>
    <lineage>
        <taxon>Bacteria</taxon>
        <taxon>Bacillati</taxon>
        <taxon>Actinomycetota</taxon>
        <taxon>Actinomycetes</taxon>
        <taxon>Pseudonocardiales</taxon>
        <taxon>Pseudonocardiaceae</taxon>
        <taxon>Pseudonocardia</taxon>
    </lineage>
</organism>
<evidence type="ECO:0000256" key="1">
    <source>
        <dbReference type="ARBA" id="ARBA00023235"/>
    </source>
</evidence>
<accession>A0ABV1KJA4</accession>
<gene>
    <name evidence="4" type="ORF">WIS52_27715</name>
</gene>
<evidence type="ECO:0000259" key="3">
    <source>
        <dbReference type="PROSITE" id="PS51168"/>
    </source>
</evidence>
<keyword evidence="5" id="KW-1185">Reference proteome</keyword>
<evidence type="ECO:0000256" key="2">
    <source>
        <dbReference type="SAM" id="MobiDB-lite"/>
    </source>
</evidence>
<dbReference type="GO" id="GO:0004106">
    <property type="term" value="F:chorismate mutase activity"/>
    <property type="evidence" value="ECO:0007669"/>
    <property type="project" value="UniProtKB-EC"/>
</dbReference>
<dbReference type="Proteomes" id="UP001494902">
    <property type="component" value="Unassembled WGS sequence"/>
</dbReference>
<dbReference type="InterPro" id="IPR051331">
    <property type="entry name" value="Chorismate_mutase-related"/>
</dbReference>
<feature type="region of interest" description="Disordered" evidence="2">
    <location>
        <begin position="130"/>
        <end position="151"/>
    </location>
</feature>
<proteinExistence type="predicted"/>
<keyword evidence="1 4" id="KW-0413">Isomerase</keyword>
<feature type="domain" description="Chorismate mutase" evidence="3">
    <location>
        <begin position="34"/>
        <end position="127"/>
    </location>
</feature>
<dbReference type="RefSeq" id="WP_349301336.1">
    <property type="nucleotide sequence ID" value="NZ_JBEDNQ010000013.1"/>
</dbReference>
<dbReference type="EC" id="5.4.99.5" evidence="4"/>
<dbReference type="EMBL" id="JBEDNQ010000013">
    <property type="protein sequence ID" value="MEQ3554271.1"/>
    <property type="molecule type" value="Genomic_DNA"/>
</dbReference>
<dbReference type="PANTHER" id="PTHR38041">
    <property type="entry name" value="CHORISMATE MUTASE"/>
    <property type="match status" value="1"/>
</dbReference>
<feature type="compositionally biased region" description="Low complexity" evidence="2">
    <location>
        <begin position="136"/>
        <end position="145"/>
    </location>
</feature>
<reference evidence="4 5" key="1">
    <citation type="submission" date="2024-03" db="EMBL/GenBank/DDBJ databases">
        <title>Draft genome sequence of Pseudonocardia nematodicida JCM 31783.</title>
        <authorList>
            <person name="Butdee W."/>
            <person name="Duangmal K."/>
        </authorList>
    </citation>
    <scope>NUCLEOTIDE SEQUENCE [LARGE SCALE GENOMIC DNA]</scope>
    <source>
        <strain evidence="4 5">JCM 31783</strain>
    </source>
</reference>
<sequence length="210" mass="21365">MIGTRVHPPRRRARTATRTAGAVVLVALLAGCGNDQPAPLHEGTPGAAPADGLARIVDLAAERAEMSDRVAAAAFAAGAPAADPAREAAVVAGMREEARRADVDPEWAARVAGDQVAAEAQVRDALVRGWTDRPDTAPAGGADPAAPDPEIDRIDGELVAALRTATPARAHEDCASTLAQAAVTRARGMDDLHRAALGAALRSVCDGAGD</sequence>
<dbReference type="SMART" id="SM00830">
    <property type="entry name" value="CM_2"/>
    <property type="match status" value="1"/>
</dbReference>